<accession>A0ABV7UNA1</accession>
<evidence type="ECO:0000256" key="1">
    <source>
        <dbReference type="SAM" id="SignalP"/>
    </source>
</evidence>
<organism evidence="2 3">
    <name type="scientific">Camelimonas fluminis</name>
    <dbReference type="NCBI Taxonomy" id="1576911"/>
    <lineage>
        <taxon>Bacteria</taxon>
        <taxon>Pseudomonadati</taxon>
        <taxon>Pseudomonadota</taxon>
        <taxon>Alphaproteobacteria</taxon>
        <taxon>Hyphomicrobiales</taxon>
        <taxon>Chelatococcaceae</taxon>
        <taxon>Camelimonas</taxon>
    </lineage>
</organism>
<name>A0ABV7UNA1_9HYPH</name>
<proteinExistence type="predicted"/>
<evidence type="ECO:0000313" key="2">
    <source>
        <dbReference type="EMBL" id="MFC3639464.1"/>
    </source>
</evidence>
<keyword evidence="3" id="KW-1185">Reference proteome</keyword>
<feature type="signal peptide" evidence="1">
    <location>
        <begin position="1"/>
        <end position="37"/>
    </location>
</feature>
<gene>
    <name evidence="2" type="ORF">ACFONL_19170</name>
</gene>
<sequence length="308" mass="33073">MTGRNAVKNYFGGVMGAARISLSALASIVLCSGWSFAADLPPPPEPAPPAPAWTFSVMPYGWLPALNGSTTVRGRTVDINASIDQVLDRKIPAQLFGMMGAFEARNGRFSFMGDLTYMKLGADGGGVRSVQPQVGGVIGARASVQVQMVVAEAAVSYELLRATSGDSETALDIYGGGRFWWQNMEAGLGLAAGLNVDGLVIGRGRALAKSGDVTWVDPMVGLRLRHRFSPKVDMVLRGDVGGFGVGSKFSWQAMGYVNWEFARTERAVWSAMIGYRALYVDYEQGSGHKLYQYDMLTHGPILGVTARF</sequence>
<dbReference type="Proteomes" id="UP001595704">
    <property type="component" value="Unassembled WGS sequence"/>
</dbReference>
<dbReference type="EMBL" id="JBHRYC010000093">
    <property type="protein sequence ID" value="MFC3639464.1"/>
    <property type="molecule type" value="Genomic_DNA"/>
</dbReference>
<feature type="chain" id="PRO_5046123680" description="Outer membrane protein beta-barrel domain-containing protein" evidence="1">
    <location>
        <begin position="38"/>
        <end position="308"/>
    </location>
</feature>
<keyword evidence="1" id="KW-0732">Signal</keyword>
<reference evidence="3" key="1">
    <citation type="journal article" date="2019" name="Int. J. Syst. Evol. Microbiol.">
        <title>The Global Catalogue of Microorganisms (GCM) 10K type strain sequencing project: providing services to taxonomists for standard genome sequencing and annotation.</title>
        <authorList>
            <consortium name="The Broad Institute Genomics Platform"/>
            <consortium name="The Broad Institute Genome Sequencing Center for Infectious Disease"/>
            <person name="Wu L."/>
            <person name="Ma J."/>
        </authorList>
    </citation>
    <scope>NUCLEOTIDE SEQUENCE [LARGE SCALE GENOMIC DNA]</scope>
    <source>
        <strain evidence="3">KCTC 42282</strain>
    </source>
</reference>
<evidence type="ECO:0000313" key="3">
    <source>
        <dbReference type="Proteomes" id="UP001595704"/>
    </source>
</evidence>
<protein>
    <recommendedName>
        <fullName evidence="4">Outer membrane protein beta-barrel domain-containing protein</fullName>
    </recommendedName>
</protein>
<comment type="caution">
    <text evidence="2">The sequence shown here is derived from an EMBL/GenBank/DDBJ whole genome shotgun (WGS) entry which is preliminary data.</text>
</comment>
<dbReference type="RefSeq" id="WP_191319232.1">
    <property type="nucleotide sequence ID" value="NZ_BNCG01000007.1"/>
</dbReference>
<evidence type="ECO:0008006" key="4">
    <source>
        <dbReference type="Google" id="ProtNLM"/>
    </source>
</evidence>